<keyword evidence="6" id="KW-0150">Chloroplast</keyword>
<organism evidence="6">
    <name type="scientific">Boldia erythrosiphon</name>
    <dbReference type="NCBI Taxonomy" id="74908"/>
    <lineage>
        <taxon>Eukaryota</taxon>
        <taxon>Rhodophyta</taxon>
        <taxon>Compsopogonophyceae</taxon>
        <taxon>Compsopogonales</taxon>
        <taxon>Boldiaceae</taxon>
        <taxon>Boldia</taxon>
    </lineage>
</organism>
<keyword evidence="3 4" id="KW-0687">Ribonucleoprotein</keyword>
<dbReference type="PIRSF" id="PIRSF002181">
    <property type="entry name" value="Ribosomal_L13"/>
    <property type="match status" value="1"/>
</dbReference>
<dbReference type="GO" id="GO:0003729">
    <property type="term" value="F:mRNA binding"/>
    <property type="evidence" value="ECO:0007669"/>
    <property type="project" value="TreeGrafter"/>
</dbReference>
<evidence type="ECO:0000256" key="3">
    <source>
        <dbReference type="ARBA" id="ARBA00023274"/>
    </source>
</evidence>
<dbReference type="NCBIfam" id="TIGR01066">
    <property type="entry name" value="rplM_bact"/>
    <property type="match status" value="1"/>
</dbReference>
<dbReference type="CDD" id="cd00392">
    <property type="entry name" value="Ribosomal_L13"/>
    <property type="match status" value="1"/>
</dbReference>
<dbReference type="GO" id="GO:0009507">
    <property type="term" value="C:chloroplast"/>
    <property type="evidence" value="ECO:0007669"/>
    <property type="project" value="UniProtKB-SubCell"/>
</dbReference>
<dbReference type="InterPro" id="IPR036899">
    <property type="entry name" value="Ribosomal_uL13_sf"/>
</dbReference>
<dbReference type="GO" id="GO:0006412">
    <property type="term" value="P:translation"/>
    <property type="evidence" value="ECO:0007669"/>
    <property type="project" value="UniProtKB-UniRule"/>
</dbReference>
<dbReference type="GeneID" id="32891422"/>
<evidence type="ECO:0000256" key="2">
    <source>
        <dbReference type="ARBA" id="ARBA00022980"/>
    </source>
</evidence>
<accession>A0A1X9PV68</accession>
<name>A0A1X9PV68_9RHOD</name>
<evidence type="ECO:0000256" key="5">
    <source>
        <dbReference type="RuleBase" id="RU003877"/>
    </source>
</evidence>
<comment type="subunit">
    <text evidence="4">Part of the 50S ribosomal subunit.</text>
</comment>
<geneLocation type="chloroplast" evidence="6"/>
<dbReference type="InterPro" id="IPR023563">
    <property type="entry name" value="Ribosomal_uL13_CS"/>
</dbReference>
<dbReference type="InterPro" id="IPR005822">
    <property type="entry name" value="Ribosomal_uL13"/>
</dbReference>
<dbReference type="InterPro" id="IPR005823">
    <property type="entry name" value="Ribosomal_uL13_bac-type"/>
</dbReference>
<dbReference type="Gene3D" id="3.90.1180.10">
    <property type="entry name" value="Ribosomal protein L13"/>
    <property type="match status" value="1"/>
</dbReference>
<dbReference type="HAMAP" id="MF_01366">
    <property type="entry name" value="Ribosomal_uL13"/>
    <property type="match status" value="1"/>
</dbReference>
<proteinExistence type="inferred from homology"/>
<dbReference type="AlphaFoldDB" id="A0A1X9PV68"/>
<dbReference type="RefSeq" id="YP_009369915.1">
    <property type="nucleotide sequence ID" value="NC_034776.1"/>
</dbReference>
<dbReference type="PANTHER" id="PTHR11545">
    <property type="entry name" value="RIBOSOMAL PROTEIN L13"/>
    <property type="match status" value="1"/>
</dbReference>
<comment type="subcellular location">
    <subcellularLocation>
        <location evidence="4">Plastid</location>
        <location evidence="4">Chloroplast</location>
    </subcellularLocation>
</comment>
<comment type="similarity">
    <text evidence="1 4 5">Belongs to the universal ribosomal protein uL13 family.</text>
</comment>
<dbReference type="SUPFAM" id="SSF52161">
    <property type="entry name" value="Ribosomal protein L13"/>
    <property type="match status" value="1"/>
</dbReference>
<dbReference type="GO" id="GO:0022625">
    <property type="term" value="C:cytosolic large ribosomal subunit"/>
    <property type="evidence" value="ECO:0007669"/>
    <property type="project" value="TreeGrafter"/>
</dbReference>
<dbReference type="Pfam" id="PF00572">
    <property type="entry name" value="Ribosomal_L13"/>
    <property type="match status" value="1"/>
</dbReference>
<dbReference type="GO" id="GO:0017148">
    <property type="term" value="P:negative regulation of translation"/>
    <property type="evidence" value="ECO:0007669"/>
    <property type="project" value="TreeGrafter"/>
</dbReference>
<reference evidence="6" key="1">
    <citation type="submission" date="2017-03" db="EMBL/GenBank/DDBJ databases">
        <title>The new red algal subphylum Proteorhodophytina comprises the largest and most divergent plastid genomes known.</title>
        <authorList>
            <person name="Munoz-Gomez S.A."/>
            <person name="Mejia-Franco F.G."/>
            <person name="Durnin K."/>
            <person name="Morgan C."/>
            <person name="Grisdale C.J."/>
            <person name="Archibald J.M."/>
            <person name="Slamovits C.H."/>
        </authorList>
    </citation>
    <scope>NUCLEOTIDE SEQUENCE</scope>
    <source>
        <strain evidence="6">UTEX LB2858</strain>
    </source>
</reference>
<dbReference type="EMBL" id="KY709208">
    <property type="protein sequence ID" value="ARO90603.1"/>
    <property type="molecule type" value="Genomic_DNA"/>
</dbReference>
<keyword evidence="6" id="KW-0934">Plastid</keyword>
<dbReference type="GO" id="GO:0003735">
    <property type="term" value="F:structural constituent of ribosome"/>
    <property type="evidence" value="ECO:0007669"/>
    <property type="project" value="InterPro"/>
</dbReference>
<sequence length="143" mass="16248">MNKTFLQKLDITPKKWYLIDADGKILGRLASSVVNILTGKNKTLYSPNLDMGDNVIIINSRKINTTGNKEDQKRYYNHSGRPGGLKIESLSKLRTRIPNRIIEKAVKGMLPKGRLGRQLFTHLKVYADSHHCHDAQQPEIINL</sequence>
<evidence type="ECO:0000256" key="4">
    <source>
        <dbReference type="HAMAP-Rule" id="MF_01366"/>
    </source>
</evidence>
<evidence type="ECO:0000313" key="6">
    <source>
        <dbReference type="EMBL" id="ARO90603.1"/>
    </source>
</evidence>
<dbReference type="PANTHER" id="PTHR11545:SF2">
    <property type="entry name" value="LARGE RIBOSOMAL SUBUNIT PROTEIN UL13M"/>
    <property type="match status" value="1"/>
</dbReference>
<protein>
    <recommendedName>
        <fullName evidence="4">Large ribosomal subunit protein uL13c</fullName>
    </recommendedName>
</protein>
<keyword evidence="2 4" id="KW-0689">Ribosomal protein</keyword>
<gene>
    <name evidence="4 6" type="primary">rpl13</name>
</gene>
<evidence type="ECO:0000256" key="1">
    <source>
        <dbReference type="ARBA" id="ARBA00006227"/>
    </source>
</evidence>
<dbReference type="PROSITE" id="PS00783">
    <property type="entry name" value="RIBOSOMAL_L13"/>
    <property type="match status" value="1"/>
</dbReference>